<evidence type="ECO:0000313" key="3">
    <source>
        <dbReference type="Proteomes" id="UP000276407"/>
    </source>
</evidence>
<feature type="transmembrane region" description="Helical" evidence="1">
    <location>
        <begin position="166"/>
        <end position="188"/>
    </location>
</feature>
<dbReference type="EMBL" id="CP033614">
    <property type="protein sequence ID" value="AYV56245.1"/>
    <property type="molecule type" value="Genomic_DNA"/>
</dbReference>
<feature type="transmembrane region" description="Helical" evidence="1">
    <location>
        <begin position="208"/>
        <end position="230"/>
    </location>
</feature>
<feature type="transmembrane region" description="Helical" evidence="1">
    <location>
        <begin position="6"/>
        <end position="30"/>
    </location>
</feature>
<sequence>METNFIPAYISAFVLASCVGLISIVAVFLFKKDRSDPESKPVLGFVVVLIFLIGQWFLAYENFFYRFDLPPRLLIGVLSTLILFLGFGFSKSAFPILMRFGSSKLCLFQVWRILPEILILLLVRENLISDIMTVKGRNFDLWVPISAPILYVLVFKGILSKRWILGWNVAAIFVLGLTVSTGILSAPFPFRILFTNPPNVIVAQYPVSFLPLLFVPLAFAGHILGIAIGWKEWRTEENMV</sequence>
<dbReference type="AlphaFoldDB" id="A0AAD0XPY4"/>
<dbReference type="RefSeq" id="WP_123179751.1">
    <property type="nucleotide sequence ID" value="NZ_CP033614.1"/>
</dbReference>
<gene>
    <name evidence="2" type="ORF">EFP84_12480</name>
</gene>
<feature type="transmembrane region" description="Helical" evidence="1">
    <location>
        <begin position="72"/>
        <end position="89"/>
    </location>
</feature>
<proteinExistence type="predicted"/>
<protein>
    <submittedName>
        <fullName evidence="2">Uncharacterized protein</fullName>
    </submittedName>
</protein>
<feature type="transmembrane region" description="Helical" evidence="1">
    <location>
        <begin position="141"/>
        <end position="159"/>
    </location>
</feature>
<organism evidence="2 3">
    <name type="scientific">Leptospira kmetyi</name>
    <dbReference type="NCBI Taxonomy" id="408139"/>
    <lineage>
        <taxon>Bacteria</taxon>
        <taxon>Pseudomonadati</taxon>
        <taxon>Spirochaetota</taxon>
        <taxon>Spirochaetia</taxon>
        <taxon>Leptospirales</taxon>
        <taxon>Leptospiraceae</taxon>
        <taxon>Leptospira</taxon>
    </lineage>
</organism>
<feature type="transmembrane region" description="Helical" evidence="1">
    <location>
        <begin position="42"/>
        <end position="60"/>
    </location>
</feature>
<evidence type="ECO:0000256" key="1">
    <source>
        <dbReference type="SAM" id="Phobius"/>
    </source>
</evidence>
<accession>A0AAD0XPY4</accession>
<name>A0AAD0XPY4_9LEPT</name>
<keyword evidence="1" id="KW-0812">Transmembrane</keyword>
<keyword evidence="1" id="KW-1133">Transmembrane helix</keyword>
<reference evidence="2 3" key="1">
    <citation type="submission" date="2018-11" db="EMBL/GenBank/DDBJ databases">
        <title>Complete genome sequence of Leptospira kmetyi isolate LS 001/16 from soil sample associated with a leptospirosis patient in Kelantan.</title>
        <authorList>
            <person name="Muhammad Yusoff F."/>
            <person name="Muhammad Yusoff S."/>
            <person name="Ahmad M.N."/>
            <person name="Yusof N.Y."/>
            <person name="Aziah I."/>
        </authorList>
    </citation>
    <scope>NUCLEOTIDE SEQUENCE [LARGE SCALE GENOMIC DNA]</scope>
    <source>
        <strain evidence="2 3">LS 001/16</strain>
    </source>
</reference>
<evidence type="ECO:0000313" key="2">
    <source>
        <dbReference type="EMBL" id="AYV56245.1"/>
    </source>
</evidence>
<dbReference type="KEGG" id="lkm:EFP84_12480"/>
<dbReference type="Proteomes" id="UP000276407">
    <property type="component" value="Chromosome 1"/>
</dbReference>
<keyword evidence="1" id="KW-0472">Membrane</keyword>